<feature type="non-terminal residue" evidence="1">
    <location>
        <position position="567"/>
    </location>
</feature>
<gene>
    <name evidence="1" type="ORF">LPJ66_011464</name>
</gene>
<protein>
    <submittedName>
        <fullName evidence="1">Uncharacterized protein</fullName>
    </submittedName>
</protein>
<sequence length="567" mass="62076">MDPAAAQLLRVSSCATVAALSALLHHQADLLGNLDTVSVFLNAAECLSSKALLKALLQQHNASQQQHKVTQEQWALACITRAQHIDEYTGRLDWAVECLEAADELMSLLPEELRVQVEQVLGRARVLEQSAAAGGLSLREAREMTDTEFIRWTIESSNSMCVQALVENKYWLGGGRWNEWWETHVHLGRYAECLRMVVDRWPQSLGDPVRLAAQLLYGITAKDSPTEALQYRDENGEEEEEEEGQFGGSVRLPAEILSACAHPGSPASLVQTLLALSSADLHALQMTASALRTAEHLTQQVNHQLTSPDLISLQLSPSQQPFVLSTIIQAALALDNPQISLWRTLQRLHSLGVFDISVDRTKQQYLRELLYQGAMHEARDLLDAQPRFESPEYERDAYVQAAHDLICQAPPLSSTVGNGGSAQSMLQRAQAVLNTELPMQHRDHPDVRRLRGWLTAAQLVATLPAAASDGSGPGVCASELQGDAYAATALVLRRCPAAYRRPRILRQIHNALIMEPQNTSTTGGDSRIVSLGQAVLCAQMADAALNAADTDAAYEFVRSLAAARAVM</sequence>
<reference evidence="1" key="1">
    <citation type="submission" date="2022-07" db="EMBL/GenBank/DDBJ databases">
        <title>Phylogenomic reconstructions and comparative analyses of Kickxellomycotina fungi.</title>
        <authorList>
            <person name="Reynolds N.K."/>
            <person name="Stajich J.E."/>
            <person name="Barry K."/>
            <person name="Grigoriev I.V."/>
            <person name="Crous P."/>
            <person name="Smith M.E."/>
        </authorList>
    </citation>
    <scope>NUCLEOTIDE SEQUENCE</scope>
    <source>
        <strain evidence="1">Benny 63K</strain>
    </source>
</reference>
<keyword evidence="2" id="KW-1185">Reference proteome</keyword>
<dbReference type="EMBL" id="JANBPG010003510">
    <property type="protein sequence ID" value="KAJ1880611.1"/>
    <property type="molecule type" value="Genomic_DNA"/>
</dbReference>
<comment type="caution">
    <text evidence="1">The sequence shown here is derived from an EMBL/GenBank/DDBJ whole genome shotgun (WGS) entry which is preliminary data.</text>
</comment>
<accession>A0ACC1I1Q9</accession>
<dbReference type="Proteomes" id="UP001150581">
    <property type="component" value="Unassembled WGS sequence"/>
</dbReference>
<proteinExistence type="predicted"/>
<evidence type="ECO:0000313" key="2">
    <source>
        <dbReference type="Proteomes" id="UP001150581"/>
    </source>
</evidence>
<evidence type="ECO:0000313" key="1">
    <source>
        <dbReference type="EMBL" id="KAJ1880611.1"/>
    </source>
</evidence>
<name>A0ACC1I1Q9_9FUNG</name>
<organism evidence="1 2">
    <name type="scientific">Kickxella alabastrina</name>
    <dbReference type="NCBI Taxonomy" id="61397"/>
    <lineage>
        <taxon>Eukaryota</taxon>
        <taxon>Fungi</taxon>
        <taxon>Fungi incertae sedis</taxon>
        <taxon>Zoopagomycota</taxon>
        <taxon>Kickxellomycotina</taxon>
        <taxon>Kickxellomycetes</taxon>
        <taxon>Kickxellales</taxon>
        <taxon>Kickxellaceae</taxon>
        <taxon>Kickxella</taxon>
    </lineage>
</organism>